<dbReference type="SUPFAM" id="SSF82689">
    <property type="entry name" value="Mechanosensitive channel protein MscS (YggB), C-terminal domain"/>
    <property type="match status" value="1"/>
</dbReference>
<dbReference type="PANTHER" id="PTHR30347">
    <property type="entry name" value="POTASSIUM CHANNEL RELATED"/>
    <property type="match status" value="1"/>
</dbReference>
<evidence type="ECO:0000256" key="4">
    <source>
        <dbReference type="ARBA" id="ARBA00022692"/>
    </source>
</evidence>
<evidence type="ECO:0000259" key="9">
    <source>
        <dbReference type="Pfam" id="PF00924"/>
    </source>
</evidence>
<comment type="similarity">
    <text evidence="2">Belongs to the MscS (TC 1.A.23) family.</text>
</comment>
<evidence type="ECO:0000256" key="7">
    <source>
        <dbReference type="SAM" id="Phobius"/>
    </source>
</evidence>
<name>A0A7S7LYC2_9BACT</name>
<dbReference type="InterPro" id="IPR011066">
    <property type="entry name" value="MscS_channel_C_sf"/>
</dbReference>
<evidence type="ECO:0000256" key="2">
    <source>
        <dbReference type="ARBA" id="ARBA00008017"/>
    </source>
</evidence>
<evidence type="ECO:0000256" key="5">
    <source>
        <dbReference type="ARBA" id="ARBA00022989"/>
    </source>
</evidence>
<dbReference type="InterPro" id="IPR052702">
    <property type="entry name" value="MscS-like_channel"/>
</dbReference>
<dbReference type="InterPro" id="IPR023408">
    <property type="entry name" value="MscS_beta-dom_sf"/>
</dbReference>
<dbReference type="AlphaFoldDB" id="A0A7S7LYC2"/>
<dbReference type="SUPFAM" id="SSF82861">
    <property type="entry name" value="Mechanosensitive channel protein MscS (YggB), transmembrane region"/>
    <property type="match status" value="1"/>
</dbReference>
<dbReference type="InterPro" id="IPR006685">
    <property type="entry name" value="MscS_channel_2nd"/>
</dbReference>
<feature type="chain" id="PRO_5032869181" evidence="8">
    <location>
        <begin position="17"/>
        <end position="607"/>
    </location>
</feature>
<reference evidence="11 12" key="1">
    <citation type="submission" date="2020-05" db="EMBL/GenBank/DDBJ databases">
        <title>Sulfurimonas marisnigri, sp. nov., and Sulfurimonas baltica, sp. nov., manganese oxide reducing chemolithoautotrophs of the class Epsilonproteobacteria isolated from the pelagic redoxclines of the Black and Baltic Seas and emended description of the genus Sulfurimonas.</title>
        <authorList>
            <person name="Henkel J.V."/>
            <person name="Laudan C."/>
            <person name="Werner J."/>
            <person name="Neu T."/>
            <person name="Plewe S."/>
            <person name="Sproer C."/>
            <person name="Bunk B."/>
            <person name="Schulz-Vogt H.N."/>
        </authorList>
    </citation>
    <scope>NUCLEOTIDE SEQUENCE [LARGE SCALE GENOMIC DNA]</scope>
    <source>
        <strain evidence="11 12">SoZ1</strain>
    </source>
</reference>
<dbReference type="Gene3D" id="2.30.30.60">
    <property type="match status" value="1"/>
</dbReference>
<dbReference type="Proteomes" id="UP000593836">
    <property type="component" value="Chromosome"/>
</dbReference>
<dbReference type="SUPFAM" id="SSF50182">
    <property type="entry name" value="Sm-like ribonucleoproteins"/>
    <property type="match status" value="1"/>
</dbReference>
<sequence length="607" mass="69925">MKLFLFMLLSIYVLCAATIDTKLYENVESEIYYKEIQKQIEADEKSKLKPIEISGEEKLHLSRVRSASSQKIQIDLYDLNPLSKKPISFKSYYYAINAVASMHVKQNLNRNMLREVNAKSIYSKQAIENIIEDEKPKLLSYQLQYAYYKLQEKNIEVKLKLLDAHVEEIRSTLFNTFSLLECDLDADIDVKMKLTDKEIEKISLQKIALEIDLEKALIEDSAKIERIKNKIQSIDTQYQEQLNKKIMLQIEQSLCMLKNKKSKVFFKLIDGIEINIKEVSTEFLPVYIEELKVLREIAKEVLGSTKLFFSSTLYESREMLSQIKGYFTSPIFVFNEQPISLLSLIKAIALITFGFLIGMFYKRWIARISRKWPDMSQMSIRLASNIGYYLIITISFIIAIGSLGIDMTSISLIAGALSIGIGFGLQTVVSNLIAGIILMFERTIRIGDTIEISDALRGRVTDMRIRSTTIKTFDNIDIVIPNSSFIQNNVINWTLDDISRRVHVPFGVAYGTDVDSVKKVILDELDQSALKYIKNDMNKKPEVWMMAMNSSSVDFELLVWVDWDNKFRPNSLKSDFLILIYNTLNKHGIQIPFPQLDLHVKHMPSDM</sequence>
<keyword evidence="6 7" id="KW-0472">Membrane</keyword>
<comment type="subcellular location">
    <subcellularLocation>
        <location evidence="1">Cell membrane</location>
        <topology evidence="1">Multi-pass membrane protein</topology>
    </subcellularLocation>
</comment>
<feature type="domain" description="Mechanosensitive ion channel MscS" evidence="9">
    <location>
        <begin position="427"/>
        <end position="494"/>
    </location>
</feature>
<organism evidence="11 12">
    <name type="scientific">Candidatus Sulfurimonas marisnigri</name>
    <dbReference type="NCBI Taxonomy" id="2740405"/>
    <lineage>
        <taxon>Bacteria</taxon>
        <taxon>Pseudomonadati</taxon>
        <taxon>Campylobacterota</taxon>
        <taxon>Epsilonproteobacteria</taxon>
        <taxon>Campylobacterales</taxon>
        <taxon>Sulfurimonadaceae</taxon>
        <taxon>Sulfurimonas</taxon>
    </lineage>
</organism>
<feature type="domain" description="Mechanosensitive ion channel MscS C-terminal" evidence="10">
    <location>
        <begin position="503"/>
        <end position="591"/>
    </location>
</feature>
<dbReference type="Pfam" id="PF21082">
    <property type="entry name" value="MS_channel_3rd"/>
    <property type="match status" value="1"/>
</dbReference>
<evidence type="ECO:0000256" key="1">
    <source>
        <dbReference type="ARBA" id="ARBA00004651"/>
    </source>
</evidence>
<evidence type="ECO:0000313" key="12">
    <source>
        <dbReference type="Proteomes" id="UP000593836"/>
    </source>
</evidence>
<dbReference type="Gene3D" id="1.10.287.1260">
    <property type="match status" value="1"/>
</dbReference>
<evidence type="ECO:0000256" key="3">
    <source>
        <dbReference type="ARBA" id="ARBA00022475"/>
    </source>
</evidence>
<evidence type="ECO:0000313" key="11">
    <source>
        <dbReference type="EMBL" id="QOY53708.1"/>
    </source>
</evidence>
<gene>
    <name evidence="11" type="ORF">HUE87_07285</name>
</gene>
<dbReference type="Gene3D" id="3.30.70.100">
    <property type="match status" value="1"/>
</dbReference>
<evidence type="ECO:0000256" key="6">
    <source>
        <dbReference type="ARBA" id="ARBA00023136"/>
    </source>
</evidence>
<dbReference type="GO" id="GO:0005886">
    <property type="term" value="C:plasma membrane"/>
    <property type="evidence" value="ECO:0007669"/>
    <property type="project" value="UniProtKB-SubCell"/>
</dbReference>
<dbReference type="KEGG" id="smas:HUE87_07285"/>
<dbReference type="Pfam" id="PF00924">
    <property type="entry name" value="MS_channel_2nd"/>
    <property type="match status" value="1"/>
</dbReference>
<dbReference type="InterPro" id="IPR011014">
    <property type="entry name" value="MscS_channel_TM-2"/>
</dbReference>
<proteinExistence type="inferred from homology"/>
<dbReference type="RefSeq" id="WP_194365543.1">
    <property type="nucleotide sequence ID" value="NZ_CP054493.1"/>
</dbReference>
<protein>
    <submittedName>
        <fullName evidence="11">Mechanosensitive ion channel</fullName>
    </submittedName>
</protein>
<feature type="signal peptide" evidence="8">
    <location>
        <begin position="1"/>
        <end position="16"/>
    </location>
</feature>
<dbReference type="PANTHER" id="PTHR30347:SF1">
    <property type="entry name" value="MECHANOSENSITIVE CHANNEL MSCK"/>
    <property type="match status" value="1"/>
</dbReference>
<evidence type="ECO:0000259" key="10">
    <source>
        <dbReference type="Pfam" id="PF21082"/>
    </source>
</evidence>
<keyword evidence="5 7" id="KW-1133">Transmembrane helix</keyword>
<feature type="transmembrane region" description="Helical" evidence="7">
    <location>
        <begin position="382"/>
        <end position="405"/>
    </location>
</feature>
<dbReference type="InterPro" id="IPR010920">
    <property type="entry name" value="LSM_dom_sf"/>
</dbReference>
<keyword evidence="8" id="KW-0732">Signal</keyword>
<dbReference type="EMBL" id="CP054493">
    <property type="protein sequence ID" value="QOY53708.1"/>
    <property type="molecule type" value="Genomic_DNA"/>
</dbReference>
<evidence type="ECO:0000256" key="8">
    <source>
        <dbReference type="SAM" id="SignalP"/>
    </source>
</evidence>
<dbReference type="GO" id="GO:0008381">
    <property type="term" value="F:mechanosensitive monoatomic ion channel activity"/>
    <property type="evidence" value="ECO:0007669"/>
    <property type="project" value="UniProtKB-ARBA"/>
</dbReference>
<accession>A0A7S7LYC2</accession>
<keyword evidence="12" id="KW-1185">Reference proteome</keyword>
<dbReference type="InterPro" id="IPR049278">
    <property type="entry name" value="MS_channel_C"/>
</dbReference>
<keyword evidence="4 7" id="KW-0812">Transmembrane</keyword>
<keyword evidence="3" id="KW-1003">Cell membrane</keyword>
<feature type="transmembrane region" description="Helical" evidence="7">
    <location>
        <begin position="339"/>
        <end position="361"/>
    </location>
</feature>
<feature type="transmembrane region" description="Helical" evidence="7">
    <location>
        <begin position="411"/>
        <end position="440"/>
    </location>
</feature>